<evidence type="ECO:0000256" key="1">
    <source>
        <dbReference type="SAM" id="Phobius"/>
    </source>
</evidence>
<dbReference type="Proteomes" id="UP000199411">
    <property type="component" value="Unassembled WGS sequence"/>
</dbReference>
<organism evidence="2 3">
    <name type="scientific">Desulfurella multipotens</name>
    <dbReference type="NCBI Taxonomy" id="79269"/>
    <lineage>
        <taxon>Bacteria</taxon>
        <taxon>Pseudomonadati</taxon>
        <taxon>Campylobacterota</taxon>
        <taxon>Desulfurellia</taxon>
        <taxon>Desulfurellales</taxon>
        <taxon>Desulfurellaceae</taxon>
        <taxon>Desulfurella</taxon>
    </lineage>
</organism>
<evidence type="ECO:0000313" key="3">
    <source>
        <dbReference type="Proteomes" id="UP000199411"/>
    </source>
</evidence>
<dbReference type="RefSeq" id="WP_092128938.1">
    <property type="nucleotide sequence ID" value="NZ_FMYU01000008.1"/>
</dbReference>
<keyword evidence="1" id="KW-1133">Transmembrane helix</keyword>
<keyword evidence="1" id="KW-0812">Transmembrane</keyword>
<keyword evidence="3" id="KW-1185">Reference proteome</keyword>
<keyword evidence="1" id="KW-0472">Membrane</keyword>
<sequence length="441" mass="50276">MKKLLYCSKKGIKIVSYKNGKKFEILDIKESDIETLPEFIKPKDIVSLAFESNLYVDTGEFISLSKLATHASIKNTVSNLGIFGQDFEISFKKLKPIDKTKAIFYYVVVNKDSFDFIDRLDCTIEQCVPVEIAIKNLFCNQYANQLPILAIIEKDEFIITIAFDKDRLLNAKKIHKEGFGTETQELIQYIEQIVSQYSVKNIYCLGSKELIDNLQNANIKVSAPTFKFDSKLELNDYIEVLGLLYKSDINFLTPKHKENYETFKHAQIASKLSIVVLIGGVLIFFAGFINYFKILDLTNQLNAELSSYNKSLGSIDTNINATNIQNNINLFIKYQKLPRLDSILSELSTYKLPNLYFIEVDISNAQPANIQNATSNNTLETVNYTINIKGLVFGDLKSAKGEFNEFLKEVSKNYKINVSNFYYLDGKLLFDLSLEEKNVLS</sequence>
<evidence type="ECO:0000313" key="2">
    <source>
        <dbReference type="EMBL" id="SDC70753.1"/>
    </source>
</evidence>
<name>A0A1G6NS64_9BACT</name>
<dbReference type="AlphaFoldDB" id="A0A1G6NS64"/>
<feature type="transmembrane region" description="Helical" evidence="1">
    <location>
        <begin position="272"/>
        <end position="292"/>
    </location>
</feature>
<gene>
    <name evidence="2" type="ORF">SAMN05660835_01221</name>
</gene>
<proteinExistence type="predicted"/>
<dbReference type="OrthoDB" id="9931885at2"/>
<reference evidence="3" key="1">
    <citation type="submission" date="2016-10" db="EMBL/GenBank/DDBJ databases">
        <authorList>
            <person name="Varghese N."/>
            <person name="Submissions S."/>
        </authorList>
    </citation>
    <scope>NUCLEOTIDE SEQUENCE [LARGE SCALE GENOMIC DNA]</scope>
    <source>
        <strain evidence="3">DSM 8415</strain>
    </source>
</reference>
<protein>
    <submittedName>
        <fullName evidence="2">Uncharacterized protein</fullName>
    </submittedName>
</protein>
<accession>A0A1G6NS64</accession>
<dbReference type="EMBL" id="FMYU01000008">
    <property type="protein sequence ID" value="SDC70753.1"/>
    <property type="molecule type" value="Genomic_DNA"/>
</dbReference>